<dbReference type="AlphaFoldDB" id="A0A1C7PBC4"/>
<accession>A0A1C7PBC4</accession>
<proteinExistence type="predicted"/>
<name>A0A1C7PBC4_9HYPH</name>
<dbReference type="OrthoDB" id="9815689at2"/>
<feature type="compositionally biased region" description="Acidic residues" evidence="1">
    <location>
        <begin position="86"/>
        <end position="116"/>
    </location>
</feature>
<protein>
    <recommendedName>
        <fullName evidence="4">TIGR02300 family protein</fullName>
    </recommendedName>
</protein>
<keyword evidence="3" id="KW-1185">Reference proteome</keyword>
<dbReference type="NCBIfam" id="TIGR02300">
    <property type="entry name" value="FYDLN_acid"/>
    <property type="match status" value="1"/>
</dbReference>
<feature type="compositionally biased region" description="Acidic residues" evidence="1">
    <location>
        <begin position="54"/>
        <end position="79"/>
    </location>
</feature>
<feature type="region of interest" description="Disordered" evidence="1">
    <location>
        <begin position="52"/>
        <end position="129"/>
    </location>
</feature>
<evidence type="ECO:0000313" key="3">
    <source>
        <dbReference type="Proteomes" id="UP000093111"/>
    </source>
</evidence>
<dbReference type="InterPro" id="IPR012644">
    <property type="entry name" value="CHP02300_FYDLN_acid"/>
</dbReference>
<gene>
    <name evidence="2" type="ORF">ADU59_04730</name>
</gene>
<reference evidence="2 3" key="1">
    <citation type="journal article" date="2016" name="Syst. Appl. Microbiol.">
        <title>Pararhizobium polonicum sp. nov. isolated from tumors on stone fruit rootstocks.</title>
        <authorList>
            <person name="Pulawska J."/>
            <person name="Kuzmanovic N."/>
            <person name="Willems A."/>
            <person name="Pothier J.F."/>
        </authorList>
    </citation>
    <scope>NUCLEOTIDE SEQUENCE [LARGE SCALE GENOMIC DNA]</scope>
    <source>
        <strain evidence="2 3">F5.1</strain>
    </source>
</reference>
<organism evidence="2 3">
    <name type="scientific">Pararhizobium polonicum</name>
    <dbReference type="NCBI Taxonomy" id="1612624"/>
    <lineage>
        <taxon>Bacteria</taxon>
        <taxon>Pseudomonadati</taxon>
        <taxon>Pseudomonadota</taxon>
        <taxon>Alphaproteobacteria</taxon>
        <taxon>Hyphomicrobiales</taxon>
        <taxon>Rhizobiaceae</taxon>
        <taxon>Rhizobium/Agrobacterium group</taxon>
        <taxon>Pararhizobium</taxon>
    </lineage>
</organism>
<dbReference type="STRING" id="1612624.ADU59_04730"/>
<comment type="caution">
    <text evidence="2">The sequence shown here is derived from an EMBL/GenBank/DDBJ whole genome shotgun (WGS) entry which is preliminary data.</text>
</comment>
<dbReference type="Pfam" id="PF09538">
    <property type="entry name" value="FYDLN_acid"/>
    <property type="match status" value="1"/>
</dbReference>
<dbReference type="EMBL" id="LGLV01000004">
    <property type="protein sequence ID" value="OBZ97004.1"/>
    <property type="molecule type" value="Genomic_DNA"/>
</dbReference>
<dbReference type="Proteomes" id="UP000093111">
    <property type="component" value="Unassembled WGS sequence"/>
</dbReference>
<evidence type="ECO:0000313" key="2">
    <source>
        <dbReference type="EMBL" id="OBZ97004.1"/>
    </source>
</evidence>
<sequence length="129" mass="14088">MAKAELGTKRIDPETGRKFYDLNKDPIVSPYTGKSYPLSFFEETSVAKVMEKAAEEDEVQEVDAENTEVELVSLEDADSEAAGGDDIPDLGDDDVEIEGDDDDTFLEADEDDEDGLSDLIGVSDDDDEV</sequence>
<evidence type="ECO:0008006" key="4">
    <source>
        <dbReference type="Google" id="ProtNLM"/>
    </source>
</evidence>
<dbReference type="PATRIC" id="fig|1612624.7.peg.990"/>
<evidence type="ECO:0000256" key="1">
    <source>
        <dbReference type="SAM" id="MobiDB-lite"/>
    </source>
</evidence>
<dbReference type="RefSeq" id="WP_068952611.1">
    <property type="nucleotide sequence ID" value="NZ_LGLV01000004.1"/>
</dbReference>